<comment type="caution">
    <text evidence="1">The sequence shown here is derived from an EMBL/GenBank/DDBJ whole genome shotgun (WGS) entry which is preliminary data.</text>
</comment>
<protein>
    <submittedName>
        <fullName evidence="1">Uncharacterized protein</fullName>
    </submittedName>
</protein>
<dbReference type="PANTHER" id="PTHR33070">
    <property type="entry name" value="OS06G0725500 PROTEIN"/>
    <property type="match status" value="1"/>
</dbReference>
<dbReference type="AlphaFoldDB" id="A0A9N7MRA4"/>
<dbReference type="GO" id="GO:0048367">
    <property type="term" value="P:shoot system development"/>
    <property type="evidence" value="ECO:0007669"/>
    <property type="project" value="InterPro"/>
</dbReference>
<dbReference type="PANTHER" id="PTHR33070:SF129">
    <property type="entry name" value="DUF241 DOMAIN PROTEIN"/>
    <property type="match status" value="1"/>
</dbReference>
<accession>A0A9N7MRA4</accession>
<dbReference type="Proteomes" id="UP001153555">
    <property type="component" value="Unassembled WGS sequence"/>
</dbReference>
<keyword evidence="2" id="KW-1185">Reference proteome</keyword>
<sequence>MAASLHSRSNSFPSQSHPIFNDIENKLERLKASSQTTSTSSICANLAGLKDLYDVINDVIQMPTVQQTLVREQGQSWINELLNGSLKLVDVCSISRDIVVLTKESVQELESSVRRRAADGVNAYVASRKKVNRMVDKCIKNLKSSNKTLIEPPQIGKLLKEAESLDLSILKSVLILVSGQKETSSKRRCRYLLDRHVRSEVDQESEAEQLCGLKIHKSRKNMDRKTMLKELIVSETSIKEIEECLGALFRSLVRTRVSLLNLLSH</sequence>
<proteinExistence type="predicted"/>
<gene>
    <name evidence="1" type="ORF">SHERM_13146</name>
</gene>
<dbReference type="OrthoDB" id="899310at2759"/>
<name>A0A9N7MRA4_STRHE</name>
<reference evidence="1" key="1">
    <citation type="submission" date="2019-12" db="EMBL/GenBank/DDBJ databases">
        <authorList>
            <person name="Scholes J."/>
        </authorList>
    </citation>
    <scope>NUCLEOTIDE SEQUENCE</scope>
</reference>
<evidence type="ECO:0000313" key="2">
    <source>
        <dbReference type="Proteomes" id="UP001153555"/>
    </source>
</evidence>
<dbReference type="GO" id="GO:0048364">
    <property type="term" value="P:root development"/>
    <property type="evidence" value="ECO:0007669"/>
    <property type="project" value="InterPro"/>
</dbReference>
<dbReference type="EMBL" id="CACSLK010010322">
    <property type="protein sequence ID" value="CAA0812471.1"/>
    <property type="molecule type" value="Genomic_DNA"/>
</dbReference>
<dbReference type="InterPro" id="IPR004320">
    <property type="entry name" value="BPS1_pln"/>
</dbReference>
<organism evidence="1 2">
    <name type="scientific">Striga hermonthica</name>
    <name type="common">Purple witchweed</name>
    <name type="synonym">Buchnera hermonthica</name>
    <dbReference type="NCBI Taxonomy" id="68872"/>
    <lineage>
        <taxon>Eukaryota</taxon>
        <taxon>Viridiplantae</taxon>
        <taxon>Streptophyta</taxon>
        <taxon>Embryophyta</taxon>
        <taxon>Tracheophyta</taxon>
        <taxon>Spermatophyta</taxon>
        <taxon>Magnoliopsida</taxon>
        <taxon>eudicotyledons</taxon>
        <taxon>Gunneridae</taxon>
        <taxon>Pentapetalae</taxon>
        <taxon>asterids</taxon>
        <taxon>lamiids</taxon>
        <taxon>Lamiales</taxon>
        <taxon>Orobanchaceae</taxon>
        <taxon>Buchnereae</taxon>
        <taxon>Striga</taxon>
    </lineage>
</organism>
<dbReference type="Pfam" id="PF03087">
    <property type="entry name" value="BPS1"/>
    <property type="match status" value="1"/>
</dbReference>
<evidence type="ECO:0000313" key="1">
    <source>
        <dbReference type="EMBL" id="CAA0812471.1"/>
    </source>
</evidence>